<keyword evidence="3" id="KW-0902">Two-component regulatory system</keyword>
<dbReference type="RefSeq" id="WP_005169237.1">
    <property type="nucleotide sequence ID" value="NZ_BANR01000001.1"/>
</dbReference>
<name>L7KGP0_9ACTN</name>
<keyword evidence="4" id="KW-0812">Transmembrane</keyword>
<dbReference type="GO" id="GO:0016020">
    <property type="term" value="C:membrane"/>
    <property type="evidence" value="ECO:0007669"/>
    <property type="project" value="InterPro"/>
</dbReference>
<comment type="caution">
    <text evidence="6">The sequence shown here is derived from an EMBL/GenBank/DDBJ whole genome shotgun (WGS) entry which is preliminary data.</text>
</comment>
<dbReference type="InterPro" id="IPR005467">
    <property type="entry name" value="His_kinase_dom"/>
</dbReference>
<dbReference type="PANTHER" id="PTHR24421:SF62">
    <property type="entry name" value="SENSORY TRANSDUCTION HISTIDINE KINASE"/>
    <property type="match status" value="1"/>
</dbReference>
<evidence type="ECO:0000256" key="1">
    <source>
        <dbReference type="ARBA" id="ARBA00022679"/>
    </source>
</evidence>
<evidence type="ECO:0000259" key="5">
    <source>
        <dbReference type="PROSITE" id="PS50109"/>
    </source>
</evidence>
<feature type="transmembrane region" description="Helical" evidence="4">
    <location>
        <begin position="168"/>
        <end position="189"/>
    </location>
</feature>
<gene>
    <name evidence="6" type="ORF">GOACH_01_02040</name>
</gene>
<evidence type="ECO:0000313" key="6">
    <source>
        <dbReference type="EMBL" id="GAC46883.1"/>
    </source>
</evidence>
<dbReference type="InterPro" id="IPR003594">
    <property type="entry name" value="HATPase_dom"/>
</dbReference>
<keyword evidence="7" id="KW-1185">Reference proteome</keyword>
<dbReference type="EMBL" id="BANR01000001">
    <property type="protein sequence ID" value="GAC46883.1"/>
    <property type="molecule type" value="Genomic_DNA"/>
</dbReference>
<keyword evidence="2 6" id="KW-0418">Kinase</keyword>
<dbReference type="Gene3D" id="3.30.565.10">
    <property type="entry name" value="Histidine kinase-like ATPase, C-terminal domain"/>
    <property type="match status" value="1"/>
</dbReference>
<feature type="transmembrane region" description="Helical" evidence="4">
    <location>
        <begin position="130"/>
        <end position="156"/>
    </location>
</feature>
<dbReference type="Proteomes" id="UP000010988">
    <property type="component" value="Unassembled WGS sequence"/>
</dbReference>
<dbReference type="STRING" id="1220583.GOACH_01_02040"/>
<organism evidence="6 7">
    <name type="scientific">Gordonia aichiensis NBRC 108223</name>
    <dbReference type="NCBI Taxonomy" id="1220583"/>
    <lineage>
        <taxon>Bacteria</taxon>
        <taxon>Bacillati</taxon>
        <taxon>Actinomycetota</taxon>
        <taxon>Actinomycetes</taxon>
        <taxon>Mycobacteriales</taxon>
        <taxon>Gordoniaceae</taxon>
        <taxon>Gordonia</taxon>
    </lineage>
</organism>
<keyword evidence="1" id="KW-0808">Transferase</keyword>
<dbReference type="InterPro" id="IPR017205">
    <property type="entry name" value="Sig_transdc_His_kinase_ChrS"/>
</dbReference>
<dbReference type="GO" id="GO:0046983">
    <property type="term" value="F:protein dimerization activity"/>
    <property type="evidence" value="ECO:0007669"/>
    <property type="project" value="InterPro"/>
</dbReference>
<feature type="domain" description="Histidine kinase" evidence="5">
    <location>
        <begin position="235"/>
        <end position="430"/>
    </location>
</feature>
<dbReference type="CDD" id="cd16917">
    <property type="entry name" value="HATPase_UhpB-NarQ-NarX-like"/>
    <property type="match status" value="1"/>
</dbReference>
<dbReference type="Gene3D" id="1.20.5.1930">
    <property type="match status" value="1"/>
</dbReference>
<evidence type="ECO:0000313" key="7">
    <source>
        <dbReference type="Proteomes" id="UP000010988"/>
    </source>
</evidence>
<dbReference type="SMART" id="SM00387">
    <property type="entry name" value="HATPase_c"/>
    <property type="match status" value="1"/>
</dbReference>
<dbReference type="InterPro" id="IPR050482">
    <property type="entry name" value="Sensor_HK_TwoCompSys"/>
</dbReference>
<protein>
    <submittedName>
        <fullName evidence="6">Putative two-component system histidine kinase</fullName>
    </submittedName>
</protein>
<dbReference type="GO" id="GO:0000155">
    <property type="term" value="F:phosphorelay sensor kinase activity"/>
    <property type="evidence" value="ECO:0007669"/>
    <property type="project" value="InterPro"/>
</dbReference>
<proteinExistence type="predicted"/>
<evidence type="ECO:0000256" key="4">
    <source>
        <dbReference type="SAM" id="Phobius"/>
    </source>
</evidence>
<dbReference type="InterPro" id="IPR036890">
    <property type="entry name" value="HATPase_C_sf"/>
</dbReference>
<dbReference type="InterPro" id="IPR011712">
    <property type="entry name" value="Sig_transdc_His_kin_sub3_dim/P"/>
</dbReference>
<keyword evidence="4" id="KW-0472">Membrane</keyword>
<evidence type="ECO:0000256" key="3">
    <source>
        <dbReference type="ARBA" id="ARBA00023012"/>
    </source>
</evidence>
<dbReference type="SUPFAM" id="SSF55874">
    <property type="entry name" value="ATPase domain of HSP90 chaperone/DNA topoisomerase II/histidine kinase"/>
    <property type="match status" value="1"/>
</dbReference>
<feature type="transmembrane region" description="Helical" evidence="4">
    <location>
        <begin position="74"/>
        <end position="91"/>
    </location>
</feature>
<feature type="transmembrane region" description="Helical" evidence="4">
    <location>
        <begin position="103"/>
        <end position="124"/>
    </location>
</feature>
<accession>L7KGP0</accession>
<dbReference type="AlphaFoldDB" id="L7KGP0"/>
<evidence type="ECO:0000256" key="2">
    <source>
        <dbReference type="ARBA" id="ARBA00022777"/>
    </source>
</evidence>
<dbReference type="Pfam" id="PF02518">
    <property type="entry name" value="HATPase_c"/>
    <property type="match status" value="1"/>
</dbReference>
<dbReference type="eggNOG" id="COG4585">
    <property type="taxonomic scope" value="Bacteria"/>
</dbReference>
<reference evidence="6 7" key="1">
    <citation type="submission" date="2012-12" db="EMBL/GenBank/DDBJ databases">
        <title>Whole genome shotgun sequence of Gordonia aichiensis NBRC 108223.</title>
        <authorList>
            <person name="Isaki-Nakamura S."/>
            <person name="Hosoyama A."/>
            <person name="Tsuchikane K."/>
            <person name="Ando Y."/>
            <person name="Baba S."/>
            <person name="Ohji S."/>
            <person name="Hamada M."/>
            <person name="Tamura T."/>
            <person name="Yamazoe A."/>
            <person name="Yamazaki S."/>
            <person name="Fujita N."/>
        </authorList>
    </citation>
    <scope>NUCLEOTIDE SEQUENCE [LARGE SCALE GENOMIC DNA]</scope>
    <source>
        <strain evidence="6 7">NBRC 108223</strain>
    </source>
</reference>
<dbReference type="Pfam" id="PF07730">
    <property type="entry name" value="HisKA_3"/>
    <property type="match status" value="1"/>
</dbReference>
<dbReference type="PROSITE" id="PS50109">
    <property type="entry name" value="HIS_KIN"/>
    <property type="match status" value="1"/>
</dbReference>
<dbReference type="PIRSF" id="PIRSF037434">
    <property type="entry name" value="STHK_ChrS"/>
    <property type="match status" value="1"/>
</dbReference>
<sequence length="435" mass="47174">MGVTSPFTTTALTRGLFRRDPGREPQGLWRDNRPELTWPDTIVPPAAEVWTLRALYGVSLVVAQLVPASLTRHLVSASAMLALIVFTEFWIRVDIGAMWRRVAIVIVNTALIATAIAATPIAGIASWAGYMLYASLFTGIPMLLSISVSCVLMTATQRYGWQNLADPLWASILAWILNVVIGVAFVAVIEARETSVIRRNHLTDELLAERSRSAHLQSELVEQARLAGIRDERSRLARELHDTVAQGFVAVVTQLESVDENELSRATHDRLENAKALAREGLGEARRAVNALRPVTLDAQSLPTAVHEQLSAFSQRTRISAVLRVDGDARELAGSDDSVLRILQESLANIARHSGARHVVVTLTYLDDMLLLDIRDDGCGFDVGAVQRSIHGGFGLTGMCERAELLGGSVVVESEPTSGCVVSVSIPIATPGVRA</sequence>
<keyword evidence="4" id="KW-1133">Transmembrane helix</keyword>
<dbReference type="PANTHER" id="PTHR24421">
    <property type="entry name" value="NITRATE/NITRITE SENSOR PROTEIN NARX-RELATED"/>
    <property type="match status" value="1"/>
</dbReference>